<protein>
    <recommendedName>
        <fullName evidence="1">Flotillin-like</fullName>
    </recommendedName>
</protein>
<dbReference type="OrthoDB" id="6080404at2759"/>
<comment type="subcellular location">
    <subcellularLocation>
        <location evidence="1">Cell membrane</location>
        <topology evidence="1">Lipid-anchor</topology>
    </subcellularLocation>
    <subcellularLocation>
        <location evidence="1">Membrane</location>
        <location evidence="1">Caveola</location>
    </subcellularLocation>
</comment>
<dbReference type="Proteomes" id="UP000541444">
    <property type="component" value="Unassembled WGS sequence"/>
</dbReference>
<feature type="coiled-coil region" evidence="2">
    <location>
        <begin position="216"/>
        <end position="274"/>
    </location>
</feature>
<feature type="non-terminal residue" evidence="3">
    <location>
        <position position="1"/>
    </location>
</feature>
<name>A0A7J7M7K6_9MAGN</name>
<evidence type="ECO:0000256" key="1">
    <source>
        <dbReference type="RuleBase" id="RU366054"/>
    </source>
</evidence>
<organism evidence="3 4">
    <name type="scientific">Kingdonia uniflora</name>
    <dbReference type="NCBI Taxonomy" id="39325"/>
    <lineage>
        <taxon>Eukaryota</taxon>
        <taxon>Viridiplantae</taxon>
        <taxon>Streptophyta</taxon>
        <taxon>Embryophyta</taxon>
        <taxon>Tracheophyta</taxon>
        <taxon>Spermatophyta</taxon>
        <taxon>Magnoliopsida</taxon>
        <taxon>Ranunculales</taxon>
        <taxon>Circaeasteraceae</taxon>
        <taxon>Kingdonia</taxon>
    </lineage>
</organism>
<comment type="similarity">
    <text evidence="1">Belongs to the band 7/mec-2 family. Flotillin subfamily.</text>
</comment>
<evidence type="ECO:0000256" key="2">
    <source>
        <dbReference type="SAM" id="Coils"/>
    </source>
</evidence>
<dbReference type="EMBL" id="JACGCM010001726">
    <property type="protein sequence ID" value="KAF6150881.1"/>
    <property type="molecule type" value="Genomic_DNA"/>
</dbReference>
<dbReference type="AlphaFoldDB" id="A0A7J7M7K6"/>
<gene>
    <name evidence="3" type="ORF">GIB67_020964</name>
</gene>
<dbReference type="InterPro" id="IPR027705">
    <property type="entry name" value="Flotillin_fam"/>
</dbReference>
<dbReference type="PANTHER" id="PTHR13806:SF31">
    <property type="entry name" value="FLOTILLIN-LIKE PROTEIN 1-RELATED"/>
    <property type="match status" value="1"/>
</dbReference>
<dbReference type="GO" id="GO:0005901">
    <property type="term" value="C:caveola"/>
    <property type="evidence" value="ECO:0007669"/>
    <property type="project" value="UniProtKB-SubCell"/>
</dbReference>
<evidence type="ECO:0000313" key="4">
    <source>
        <dbReference type="Proteomes" id="UP000541444"/>
    </source>
</evidence>
<sequence length="338" mass="38295">VATASEYLVITECYIDDIELAKKSWILPGQHRTTFDVSPMNYTFEVHAMSAEKLSFLLQTVFTIGPRMDDFDSLLRCKGHEYFSYLDQKLQNEAANQAKIDVAEAKMKGAVGAKLRKGQTVQNAAKIDAETKIVMVKRDGESKQEEINVNTKAKIFKNQREAEIAEANAQLATKKANWDRDTKMAEVEASKVIALKEAELQREVEFKNALTQTEKLRAQNLSKATIENEIKAHEAEWELFKKQRGANLVLYEHEKQAEESLYSKTREAEALKNQAEASLFAMKQKAEGEQYAKFKEAEGDLYSKIKKAEGLRAFVDAQGFYVKTLMNSFGGNYTAMRD</sequence>
<keyword evidence="1" id="KW-1003">Cell membrane</keyword>
<proteinExistence type="inferred from homology"/>
<comment type="caution">
    <text evidence="3">The sequence shown here is derived from an EMBL/GenBank/DDBJ whole genome shotgun (WGS) entry which is preliminary data.</text>
</comment>
<dbReference type="PANTHER" id="PTHR13806">
    <property type="entry name" value="FLOTILLIN-RELATED"/>
    <property type="match status" value="1"/>
</dbReference>
<reference evidence="3 4" key="1">
    <citation type="journal article" date="2020" name="IScience">
        <title>Genome Sequencing of the Endangered Kingdonia uniflora (Circaeasteraceae, Ranunculales) Reveals Potential Mechanisms of Evolutionary Specialization.</title>
        <authorList>
            <person name="Sun Y."/>
            <person name="Deng T."/>
            <person name="Zhang A."/>
            <person name="Moore M.J."/>
            <person name="Landis J.B."/>
            <person name="Lin N."/>
            <person name="Zhang H."/>
            <person name="Zhang X."/>
            <person name="Huang J."/>
            <person name="Zhang X."/>
            <person name="Sun H."/>
            <person name="Wang H."/>
        </authorList>
    </citation>
    <scope>NUCLEOTIDE SEQUENCE [LARGE SCALE GENOMIC DNA]</scope>
    <source>
        <strain evidence="3">TB1705</strain>
        <tissue evidence="3">Leaf</tissue>
    </source>
</reference>
<accession>A0A7J7M7K6</accession>
<keyword evidence="4" id="KW-1185">Reference proteome</keyword>
<evidence type="ECO:0000313" key="3">
    <source>
        <dbReference type="EMBL" id="KAF6150881.1"/>
    </source>
</evidence>
<keyword evidence="1" id="KW-0472">Membrane</keyword>
<keyword evidence="2" id="KW-0175">Coiled coil</keyword>